<evidence type="ECO:0000313" key="3">
    <source>
        <dbReference type="Proteomes" id="UP001597548"/>
    </source>
</evidence>
<proteinExistence type="predicted"/>
<organism evidence="2 3">
    <name type="scientific">Psychroserpens luteus</name>
    <dbReference type="NCBI Taxonomy" id="1434066"/>
    <lineage>
        <taxon>Bacteria</taxon>
        <taxon>Pseudomonadati</taxon>
        <taxon>Bacteroidota</taxon>
        <taxon>Flavobacteriia</taxon>
        <taxon>Flavobacteriales</taxon>
        <taxon>Flavobacteriaceae</taxon>
        <taxon>Psychroserpens</taxon>
    </lineage>
</organism>
<dbReference type="Proteomes" id="UP001597548">
    <property type="component" value="Unassembled WGS sequence"/>
</dbReference>
<comment type="caution">
    <text evidence="2">The sequence shown here is derived from an EMBL/GenBank/DDBJ whole genome shotgun (WGS) entry which is preliminary data.</text>
</comment>
<evidence type="ECO:0000259" key="1">
    <source>
        <dbReference type="Pfam" id="PF20280"/>
    </source>
</evidence>
<protein>
    <submittedName>
        <fullName evidence="2">ABC-three component system protein</fullName>
    </submittedName>
</protein>
<dbReference type="Pfam" id="PF20280">
    <property type="entry name" value="CTD4"/>
    <property type="match status" value="1"/>
</dbReference>
<dbReference type="EMBL" id="JBHUOS010000010">
    <property type="protein sequence ID" value="MFD2916867.1"/>
    <property type="molecule type" value="Genomic_DNA"/>
</dbReference>
<keyword evidence="3" id="KW-1185">Reference proteome</keyword>
<dbReference type="RefSeq" id="WP_194506276.1">
    <property type="nucleotide sequence ID" value="NZ_JADILU010000001.1"/>
</dbReference>
<evidence type="ECO:0000313" key="2">
    <source>
        <dbReference type="EMBL" id="MFD2916867.1"/>
    </source>
</evidence>
<name>A0ABW5ZVA0_9FLAO</name>
<gene>
    <name evidence="2" type="ORF">ACFS29_14525</name>
</gene>
<dbReference type="SUPFAM" id="SSF50494">
    <property type="entry name" value="Trypsin-like serine proteases"/>
    <property type="match status" value="1"/>
</dbReference>
<accession>A0ABW5ZVA0</accession>
<feature type="domain" description="ABC-three component systems C-terminal" evidence="1">
    <location>
        <begin position="197"/>
        <end position="413"/>
    </location>
</feature>
<dbReference type="InterPro" id="IPR046916">
    <property type="entry name" value="ABC-3C_CTD4"/>
</dbReference>
<reference evidence="3" key="1">
    <citation type="journal article" date="2019" name="Int. J. Syst. Evol. Microbiol.">
        <title>The Global Catalogue of Microorganisms (GCM) 10K type strain sequencing project: providing services to taxonomists for standard genome sequencing and annotation.</title>
        <authorList>
            <consortium name="The Broad Institute Genomics Platform"/>
            <consortium name="The Broad Institute Genome Sequencing Center for Infectious Disease"/>
            <person name="Wu L."/>
            <person name="Ma J."/>
        </authorList>
    </citation>
    <scope>NUCLEOTIDE SEQUENCE [LARGE SCALE GENOMIC DNA]</scope>
    <source>
        <strain evidence="3">KCTC 32514</strain>
    </source>
</reference>
<dbReference type="InterPro" id="IPR009003">
    <property type="entry name" value="Peptidase_S1_PA"/>
</dbReference>
<sequence>MAKVDYCKAFTVKIITEHGYGTGCLFQPNIEDYSYVLTAKHLFQNQEKTIITEEVNAQIEITRSKDASILNPQDLYHHDELDLTIIKVEPIDDLDDLLYSFEIPEYPNKVALYGYPKYRDNQNNGIEDKFLPDNTVIQYRNLIKKVEIEPRTYQNHGSIIGFSGCGVFEMKSNTPRLIGIEVSMADDYEDGEGRMLFIPLKEFNSITLSNNIAKLKPLYLSNFKHVVNKSFGKYPNALKISKSILQNLANNSIVDYITPEDILNIIDVGKALINNDCRSYLDHIHFWTVWLEFLVINRFMISNNPPEEKEEWMRKINKNQHFLFIETDDWTSKVEEIIDFWREKLEGNQSTLIISSYPDVAPIKATISKQSVVERINRVSITSVLDSPQEVHNISDGRGSVNYRLMHFYQFTIKIAEDISEFGKNEQEIIQEIKSVIEKIYNEN</sequence>